<dbReference type="InterPro" id="IPR013783">
    <property type="entry name" value="Ig-like_fold"/>
</dbReference>
<dbReference type="PANTHER" id="PTHR21261:SF15">
    <property type="entry name" value="BEATEN PATH IIIA, ISOFORM D-RELATED"/>
    <property type="match status" value="1"/>
</dbReference>
<gene>
    <name evidence="2" type="ORF">ONE63_004401</name>
</gene>
<dbReference type="PROSITE" id="PS50835">
    <property type="entry name" value="IG_LIKE"/>
    <property type="match status" value="1"/>
</dbReference>
<proteinExistence type="predicted"/>
<dbReference type="InterPro" id="IPR036179">
    <property type="entry name" value="Ig-like_dom_sf"/>
</dbReference>
<dbReference type="EMBL" id="JAPTSV010000015">
    <property type="protein sequence ID" value="KAJ1520188.1"/>
    <property type="molecule type" value="Genomic_DNA"/>
</dbReference>
<evidence type="ECO:0000313" key="2">
    <source>
        <dbReference type="EMBL" id="KAJ1520188.1"/>
    </source>
</evidence>
<dbReference type="PANTHER" id="PTHR21261">
    <property type="entry name" value="BEAT PROTEIN"/>
    <property type="match status" value="1"/>
</dbReference>
<comment type="caution">
    <text evidence="2">The sequence shown here is derived from an EMBL/GenBank/DDBJ whole genome shotgun (WGS) entry which is preliminary data.</text>
</comment>
<accession>A0AAV7X5T8</accession>
<name>A0AAV7X5T8_9NEOP</name>
<dbReference type="InterPro" id="IPR007110">
    <property type="entry name" value="Ig-like_dom"/>
</dbReference>
<keyword evidence="3" id="KW-1185">Reference proteome</keyword>
<reference evidence="2" key="1">
    <citation type="submission" date="2022-12" db="EMBL/GenBank/DDBJ databases">
        <title>Chromosome-level genome assembly of the bean flower thrips Megalurothrips usitatus.</title>
        <authorList>
            <person name="Ma L."/>
            <person name="Liu Q."/>
            <person name="Li H."/>
            <person name="Cai W."/>
        </authorList>
    </citation>
    <scope>NUCLEOTIDE SEQUENCE</scope>
    <source>
        <strain evidence="2">Cailab_2022a</strain>
    </source>
</reference>
<protein>
    <recommendedName>
        <fullName evidence="1">Ig-like domain-containing protein</fullName>
    </recommendedName>
</protein>
<evidence type="ECO:0000259" key="1">
    <source>
        <dbReference type="PROSITE" id="PS50835"/>
    </source>
</evidence>
<dbReference type="Proteomes" id="UP001075354">
    <property type="component" value="Chromosome 15"/>
</dbReference>
<dbReference type="SUPFAM" id="SSF48726">
    <property type="entry name" value="Immunoglobulin"/>
    <property type="match status" value="1"/>
</dbReference>
<evidence type="ECO:0000313" key="3">
    <source>
        <dbReference type="Proteomes" id="UP001075354"/>
    </source>
</evidence>
<dbReference type="Gene3D" id="2.60.40.10">
    <property type="entry name" value="Immunoglobulins"/>
    <property type="match status" value="1"/>
</dbReference>
<sequence length="154" mass="17532">MCHYNLQNATLNSVKWYKDEREFFRYIPGMTPPTKAFPAPGINLDLSPSKSYDTQVTLRPLTYNTSGTYRCEVSADAPKFETVHQESNMTVMALPRERPSIHGVEKSYNINDVIKANCTADKSYPAAVLQWIVNGHTVSTIFFEKWHSLKKSPI</sequence>
<dbReference type="FunFam" id="2.60.40.10:FF:000437">
    <property type="entry name" value="Beat-IIIc, isoform A"/>
    <property type="match status" value="1"/>
</dbReference>
<organism evidence="2 3">
    <name type="scientific">Megalurothrips usitatus</name>
    <name type="common">bean blossom thrips</name>
    <dbReference type="NCBI Taxonomy" id="439358"/>
    <lineage>
        <taxon>Eukaryota</taxon>
        <taxon>Metazoa</taxon>
        <taxon>Ecdysozoa</taxon>
        <taxon>Arthropoda</taxon>
        <taxon>Hexapoda</taxon>
        <taxon>Insecta</taxon>
        <taxon>Pterygota</taxon>
        <taxon>Neoptera</taxon>
        <taxon>Paraneoptera</taxon>
        <taxon>Thysanoptera</taxon>
        <taxon>Terebrantia</taxon>
        <taxon>Thripoidea</taxon>
        <taxon>Thripidae</taxon>
        <taxon>Megalurothrips</taxon>
    </lineage>
</organism>
<dbReference type="AlphaFoldDB" id="A0AAV7X5T8"/>
<feature type="domain" description="Ig-like" evidence="1">
    <location>
        <begin position="1"/>
        <end position="90"/>
    </location>
</feature>